<dbReference type="EMBL" id="VJYU01000007">
    <property type="protein sequence ID" value="MBS4240835.1"/>
    <property type="molecule type" value="Genomic_DNA"/>
</dbReference>
<dbReference type="Proteomes" id="UP000811399">
    <property type="component" value="Unassembled WGS sequence"/>
</dbReference>
<dbReference type="EMBL" id="LDWY01000086">
    <property type="protein sequence ID" value="PHY89757.1"/>
    <property type="molecule type" value="Genomic_DNA"/>
</dbReference>
<reference evidence="3" key="2">
    <citation type="submission" date="2015-06" db="EMBL/GenBank/DDBJ databases">
        <authorList>
            <person name="Hoefler B.C."/>
            <person name="Straight P.D."/>
        </authorList>
    </citation>
    <scope>NUCLEOTIDE SEQUENCE [LARGE SCALE GENOMIC DNA]</scope>
    <source>
        <strain evidence="3">73/13</strain>
    </source>
</reference>
<reference evidence="2 5" key="4">
    <citation type="journal article" date="2021" name="Syst. Appl. Microbiol.">
        <title>nCampylobacter vulpis sp. nov. isolated from wild red foxes.</title>
        <authorList>
            <person name="Parisi A."/>
            <person name="Chiara M."/>
            <person name="Caffara M."/>
            <person name="Mion D."/>
            <person name="Miller W.G."/>
            <person name="Caruso M."/>
            <person name="Manzari C."/>
            <person name="Florio D."/>
            <person name="Capozzi L."/>
            <person name="D'Erchia A.M."/>
            <person name="Manzulli V."/>
            <person name="Zanoni R.G."/>
        </authorList>
    </citation>
    <scope>NUCLEOTIDE SEQUENCE [LARGE SCALE GENOMIC DNA]</scope>
    <source>
        <strain evidence="2 5">52/13</strain>
    </source>
</reference>
<sequence length="87" mass="10435">MQDLEIFFSVIGQLLSFNLSGIEKHEWEIFQGYGFFSLVVFLVVVLYAYWFHLYRSEKRGERNYEKYADLALNDELDDRILENKRSA</sequence>
<dbReference type="OrthoDB" id="5334837at2"/>
<keyword evidence="5" id="KW-1185">Reference proteome</keyword>
<comment type="caution">
    <text evidence="3">The sequence shown here is derived from an EMBL/GenBank/DDBJ whole genome shotgun (WGS) entry which is preliminary data.</text>
</comment>
<evidence type="ECO:0000256" key="1">
    <source>
        <dbReference type="SAM" id="Phobius"/>
    </source>
</evidence>
<evidence type="ECO:0000313" key="5">
    <source>
        <dbReference type="Proteomes" id="UP000811399"/>
    </source>
</evidence>
<protein>
    <submittedName>
        <fullName evidence="3">Cytochrome B561</fullName>
    </submittedName>
    <submittedName>
        <fullName evidence="2">Cytochrome c oxidase, cbb3-type, CcoQ subunit</fullName>
    </submittedName>
</protein>
<keyword evidence="1" id="KW-0812">Transmembrane</keyword>
<keyword evidence="1" id="KW-1133">Transmembrane helix</keyword>
<dbReference type="InterPro" id="IPR008621">
    <property type="entry name" value="Cbb3-typ_cyt_oxidase_comp"/>
</dbReference>
<dbReference type="InterPro" id="IPR014107">
    <property type="entry name" value="Cyt_c_oxidase_cbb3_CcoQ"/>
</dbReference>
<accession>A0A2G4QZN7</accession>
<dbReference type="AlphaFoldDB" id="A0A2G4QZN7"/>
<feature type="transmembrane region" description="Helical" evidence="1">
    <location>
        <begin position="33"/>
        <end position="54"/>
    </location>
</feature>
<evidence type="ECO:0000313" key="4">
    <source>
        <dbReference type="Proteomes" id="UP000237472"/>
    </source>
</evidence>
<evidence type="ECO:0000313" key="3">
    <source>
        <dbReference type="EMBL" id="PHY89757.1"/>
    </source>
</evidence>
<dbReference type="Pfam" id="PF05545">
    <property type="entry name" value="FixQ"/>
    <property type="match status" value="1"/>
</dbReference>
<dbReference type="GeneID" id="77265850"/>
<dbReference type="NCBIfam" id="TIGR02736">
    <property type="entry name" value="cbb3_Q_epsi"/>
    <property type="match status" value="1"/>
</dbReference>
<keyword evidence="1" id="KW-0472">Membrane</keyword>
<evidence type="ECO:0000313" key="2">
    <source>
        <dbReference type="EMBL" id="MBS4240835.1"/>
    </source>
</evidence>
<organism evidence="3 4">
    <name type="scientific">Campylobacter vulpis</name>
    <dbReference type="NCBI Taxonomy" id="1655500"/>
    <lineage>
        <taxon>Bacteria</taxon>
        <taxon>Pseudomonadati</taxon>
        <taxon>Campylobacterota</taxon>
        <taxon>Epsilonproteobacteria</taxon>
        <taxon>Campylobacterales</taxon>
        <taxon>Campylobacteraceae</taxon>
        <taxon>Campylobacter</taxon>
    </lineage>
</organism>
<name>A0A2G4QZN7_9BACT</name>
<proteinExistence type="predicted"/>
<dbReference type="RefSeq" id="WP_099462453.1">
    <property type="nucleotide sequence ID" value="NZ_CP041617.1"/>
</dbReference>
<reference evidence="4" key="1">
    <citation type="submission" date="2015-06" db="EMBL/GenBank/DDBJ databases">
        <authorList>
            <person name="Parisi A."/>
            <person name="Chiara M."/>
            <person name="Florio D."/>
            <person name="Miccolupo A."/>
            <person name="Manzari C."/>
            <person name="Mion D."/>
            <person name="Caruso M."/>
            <person name="D'erchia A.M."/>
            <person name="Zanoni R."/>
        </authorList>
    </citation>
    <scope>NUCLEOTIDE SEQUENCE [LARGE SCALE GENOMIC DNA]</scope>
    <source>
        <strain evidence="4">73/13</strain>
    </source>
</reference>
<dbReference type="Proteomes" id="UP000237472">
    <property type="component" value="Unassembled WGS sequence"/>
</dbReference>
<gene>
    <name evidence="3" type="ORF">AA994_07285</name>
    <name evidence="2" type="ORF">CVU5213_03720</name>
</gene>
<reference evidence="2" key="3">
    <citation type="submission" date="2019-07" db="EMBL/GenBank/DDBJ databases">
        <authorList>
            <person name="Miller W.G."/>
        </authorList>
    </citation>
    <scope>NUCLEOTIDE SEQUENCE</scope>
    <source>
        <strain evidence="2">52/13</strain>
    </source>
</reference>